<proteinExistence type="predicted"/>
<sequence>MALNRAWHESHPMPPNANLDQRIAWHLEHARECGCRAIPASVLKALEERRIPIPERRVS</sequence>
<reference evidence="1 2" key="1">
    <citation type="journal article" date="2015" name="Int. J. Syst. Evol. Microbiol.">
        <title>Youhaiella tibetensis gen. nov., sp. nov., isolated from subsurface sediment.</title>
        <authorList>
            <person name="Wang Y.X."/>
            <person name="Huang F.Q."/>
            <person name="Nogi Y."/>
            <person name="Pang S.J."/>
            <person name="Wang P.K."/>
            <person name="Lv J."/>
        </authorList>
    </citation>
    <scope>NUCLEOTIDE SEQUENCE [LARGE SCALE GENOMIC DNA]</scope>
    <source>
        <strain evidence="2">fig4</strain>
    </source>
</reference>
<dbReference type="KEGG" id="yti:FNA67_10715"/>
<dbReference type="Proteomes" id="UP000321062">
    <property type="component" value="Chromosome"/>
</dbReference>
<protein>
    <submittedName>
        <fullName evidence="1">Uncharacterized protein</fullName>
    </submittedName>
</protein>
<keyword evidence="2" id="KW-1185">Reference proteome</keyword>
<dbReference type="RefSeq" id="WP_049705106.1">
    <property type="nucleotide sequence ID" value="NZ_BMFM01000001.1"/>
</dbReference>
<name>A0A5B9DNP8_9HYPH</name>
<accession>A0A5B9DNP8</accession>
<organism evidence="1 2">
    <name type="scientific">Paradevosia tibetensis</name>
    <dbReference type="NCBI Taxonomy" id="1447062"/>
    <lineage>
        <taxon>Bacteria</taxon>
        <taxon>Pseudomonadati</taxon>
        <taxon>Pseudomonadota</taxon>
        <taxon>Alphaproteobacteria</taxon>
        <taxon>Hyphomicrobiales</taxon>
        <taxon>Devosiaceae</taxon>
        <taxon>Paradevosia</taxon>
    </lineage>
</organism>
<dbReference type="OrthoDB" id="7950859at2"/>
<dbReference type="AlphaFoldDB" id="A0A5B9DNP8"/>
<evidence type="ECO:0000313" key="1">
    <source>
        <dbReference type="EMBL" id="QEE20612.1"/>
    </source>
</evidence>
<evidence type="ECO:0000313" key="2">
    <source>
        <dbReference type="Proteomes" id="UP000321062"/>
    </source>
</evidence>
<gene>
    <name evidence="1" type="ORF">FNA67_10715</name>
</gene>
<dbReference type="EMBL" id="CP041690">
    <property type="protein sequence ID" value="QEE20612.1"/>
    <property type="molecule type" value="Genomic_DNA"/>
</dbReference>